<evidence type="ECO:0000259" key="7">
    <source>
        <dbReference type="Pfam" id="PF04138"/>
    </source>
</evidence>
<feature type="transmembrane region" description="Helical" evidence="6">
    <location>
        <begin position="31"/>
        <end position="53"/>
    </location>
</feature>
<evidence type="ECO:0000313" key="8">
    <source>
        <dbReference type="EMBL" id="MBB6626960.1"/>
    </source>
</evidence>
<dbReference type="AlphaFoldDB" id="A0A7X0RGL7"/>
<keyword evidence="4 6" id="KW-1133">Transmembrane helix</keyword>
<dbReference type="PANTHER" id="PTHR38459:SF1">
    <property type="entry name" value="PROPHAGE BACTOPRENOL-LINKED GLUCOSE TRANSLOCASE HOMOLOG"/>
    <property type="match status" value="1"/>
</dbReference>
<evidence type="ECO:0000313" key="9">
    <source>
        <dbReference type="Proteomes" id="UP000523955"/>
    </source>
</evidence>
<evidence type="ECO:0000256" key="3">
    <source>
        <dbReference type="ARBA" id="ARBA00022692"/>
    </source>
</evidence>
<keyword evidence="3 6" id="KW-0812">Transmembrane</keyword>
<dbReference type="PANTHER" id="PTHR38459">
    <property type="entry name" value="PROPHAGE BACTOPRENOL-LINKED GLUCOSE TRANSLOCASE HOMOLOG"/>
    <property type="match status" value="1"/>
</dbReference>
<sequence>MSTGTRFAAVGVVNTLLDVGLFLLLHDRLGIVAANLVSTSAGMAFSFVVNGRFTFGARRLTLRQAALFLATTGTTMWLVQPLVIQALLRAGDAIGTYPGAPVVLIAKLLAIGVSVALNFVAYRHVVWRPVPRDEQVRRGRPQPQP</sequence>
<evidence type="ECO:0000256" key="6">
    <source>
        <dbReference type="SAM" id="Phobius"/>
    </source>
</evidence>
<keyword evidence="5 6" id="KW-0472">Membrane</keyword>
<dbReference type="InterPro" id="IPR051401">
    <property type="entry name" value="GtrA_CellWall_Glycosyl"/>
</dbReference>
<reference evidence="8 9" key="1">
    <citation type="submission" date="2020-08" db="EMBL/GenBank/DDBJ databases">
        <authorList>
            <person name="Seo M.-J."/>
        </authorList>
    </citation>
    <scope>NUCLEOTIDE SEQUENCE [LARGE SCALE GENOMIC DNA]</scope>
    <source>
        <strain evidence="8 9">KIGAM211</strain>
    </source>
</reference>
<comment type="subcellular location">
    <subcellularLocation>
        <location evidence="1">Membrane</location>
        <topology evidence="1">Multi-pass membrane protein</topology>
    </subcellularLocation>
</comment>
<feature type="transmembrane region" description="Helical" evidence="6">
    <location>
        <begin position="65"/>
        <end position="88"/>
    </location>
</feature>
<evidence type="ECO:0000256" key="2">
    <source>
        <dbReference type="ARBA" id="ARBA00009399"/>
    </source>
</evidence>
<comment type="similarity">
    <text evidence="2">Belongs to the GtrA family.</text>
</comment>
<protein>
    <submittedName>
        <fullName evidence="8">GtrA family protein</fullName>
    </submittedName>
</protein>
<dbReference type="Pfam" id="PF04138">
    <property type="entry name" value="GtrA_DPMS_TM"/>
    <property type="match status" value="1"/>
</dbReference>
<proteinExistence type="inferred from homology"/>
<comment type="caution">
    <text evidence="8">The sequence shown here is derived from an EMBL/GenBank/DDBJ whole genome shotgun (WGS) entry which is preliminary data.</text>
</comment>
<evidence type="ECO:0000256" key="4">
    <source>
        <dbReference type="ARBA" id="ARBA00022989"/>
    </source>
</evidence>
<dbReference type="GO" id="GO:0000271">
    <property type="term" value="P:polysaccharide biosynthetic process"/>
    <property type="evidence" value="ECO:0007669"/>
    <property type="project" value="InterPro"/>
</dbReference>
<dbReference type="Proteomes" id="UP000523955">
    <property type="component" value="Unassembled WGS sequence"/>
</dbReference>
<dbReference type="RefSeq" id="WP_185252176.1">
    <property type="nucleotide sequence ID" value="NZ_JACKXE010000001.1"/>
</dbReference>
<dbReference type="EMBL" id="JACKXE010000001">
    <property type="protein sequence ID" value="MBB6626960.1"/>
    <property type="molecule type" value="Genomic_DNA"/>
</dbReference>
<feature type="transmembrane region" description="Helical" evidence="6">
    <location>
        <begin position="7"/>
        <end position="25"/>
    </location>
</feature>
<gene>
    <name evidence="8" type="ORF">H5V45_06460</name>
</gene>
<dbReference type="GO" id="GO:0005886">
    <property type="term" value="C:plasma membrane"/>
    <property type="evidence" value="ECO:0007669"/>
    <property type="project" value="TreeGrafter"/>
</dbReference>
<accession>A0A7X0RGL7</accession>
<name>A0A7X0RGL7_9ACTN</name>
<evidence type="ECO:0000256" key="5">
    <source>
        <dbReference type="ARBA" id="ARBA00023136"/>
    </source>
</evidence>
<evidence type="ECO:0000256" key="1">
    <source>
        <dbReference type="ARBA" id="ARBA00004141"/>
    </source>
</evidence>
<feature type="transmembrane region" description="Helical" evidence="6">
    <location>
        <begin position="100"/>
        <end position="122"/>
    </location>
</feature>
<dbReference type="InterPro" id="IPR007267">
    <property type="entry name" value="GtrA_DPMS_TM"/>
</dbReference>
<feature type="domain" description="GtrA/DPMS transmembrane" evidence="7">
    <location>
        <begin position="6"/>
        <end position="127"/>
    </location>
</feature>
<organism evidence="8 9">
    <name type="scientific">Nocardioides luti</name>
    <dbReference type="NCBI Taxonomy" id="2761101"/>
    <lineage>
        <taxon>Bacteria</taxon>
        <taxon>Bacillati</taxon>
        <taxon>Actinomycetota</taxon>
        <taxon>Actinomycetes</taxon>
        <taxon>Propionibacteriales</taxon>
        <taxon>Nocardioidaceae</taxon>
        <taxon>Nocardioides</taxon>
    </lineage>
</organism>
<keyword evidence="9" id="KW-1185">Reference proteome</keyword>